<evidence type="ECO:0000256" key="5">
    <source>
        <dbReference type="ARBA" id="ARBA00022801"/>
    </source>
</evidence>
<evidence type="ECO:0000256" key="4">
    <source>
        <dbReference type="ARBA" id="ARBA00022723"/>
    </source>
</evidence>
<comment type="similarity">
    <text evidence="1 6">Belongs to the peptidase M42 family.</text>
</comment>
<dbReference type="PIRSF" id="PIRSF001123">
    <property type="entry name" value="PepA_GA"/>
    <property type="match status" value="1"/>
</dbReference>
<dbReference type="EMBL" id="JBHSDV010000003">
    <property type="protein sequence ID" value="MFC4388183.1"/>
    <property type="molecule type" value="Genomic_DNA"/>
</dbReference>
<evidence type="ECO:0000256" key="1">
    <source>
        <dbReference type="ARBA" id="ARBA00006272"/>
    </source>
</evidence>
<evidence type="ECO:0000256" key="3">
    <source>
        <dbReference type="ARBA" id="ARBA00022670"/>
    </source>
</evidence>
<dbReference type="Gene3D" id="3.40.630.10">
    <property type="entry name" value="Zn peptidases"/>
    <property type="match status" value="1"/>
</dbReference>
<keyword evidence="5" id="KW-0378">Hydrolase</keyword>
<dbReference type="CDD" id="cd05656">
    <property type="entry name" value="M42_Frv"/>
    <property type="match status" value="1"/>
</dbReference>
<dbReference type="SUPFAM" id="SSF101821">
    <property type="entry name" value="Aminopeptidase/glucanase lid domain"/>
    <property type="match status" value="1"/>
</dbReference>
<dbReference type="InterPro" id="IPR023367">
    <property type="entry name" value="Peptidase_M42_dom2"/>
</dbReference>
<evidence type="ECO:0000256" key="2">
    <source>
        <dbReference type="ARBA" id="ARBA00022438"/>
    </source>
</evidence>
<comment type="caution">
    <text evidence="7">The sequence shown here is derived from an EMBL/GenBank/DDBJ whole genome shotgun (WGS) entry which is preliminary data.</text>
</comment>
<keyword evidence="3" id="KW-0645">Protease</keyword>
<gene>
    <name evidence="7" type="ORF">ACFOZ1_10270</name>
</gene>
<keyword evidence="4" id="KW-0479">Metal-binding</keyword>
<dbReference type="Pfam" id="PF05343">
    <property type="entry name" value="Peptidase_M42"/>
    <property type="match status" value="1"/>
</dbReference>
<keyword evidence="2" id="KW-0031">Aminopeptidase</keyword>
<reference evidence="8" key="1">
    <citation type="journal article" date="2019" name="Int. J. Syst. Evol. Microbiol.">
        <title>The Global Catalogue of Microorganisms (GCM) 10K type strain sequencing project: providing services to taxonomists for standard genome sequencing and annotation.</title>
        <authorList>
            <consortium name="The Broad Institute Genomics Platform"/>
            <consortium name="The Broad Institute Genome Sequencing Center for Infectious Disease"/>
            <person name="Wu L."/>
            <person name="Ma J."/>
        </authorList>
    </citation>
    <scope>NUCLEOTIDE SEQUENCE [LARGE SCALE GENOMIC DNA]</scope>
    <source>
        <strain evidence="8">KACC 14058</strain>
    </source>
</reference>
<dbReference type="InterPro" id="IPR008007">
    <property type="entry name" value="Peptidase_M42"/>
</dbReference>
<evidence type="ECO:0000256" key="6">
    <source>
        <dbReference type="PIRNR" id="PIRNR001123"/>
    </source>
</evidence>
<dbReference type="SUPFAM" id="SSF53187">
    <property type="entry name" value="Zn-dependent exopeptidases"/>
    <property type="match status" value="1"/>
</dbReference>
<dbReference type="RefSeq" id="WP_390199039.1">
    <property type="nucleotide sequence ID" value="NZ_JBHSDV010000003.1"/>
</dbReference>
<evidence type="ECO:0000313" key="7">
    <source>
        <dbReference type="EMBL" id="MFC4388183.1"/>
    </source>
</evidence>
<accession>A0ABV8VZF2</accession>
<dbReference type="PANTHER" id="PTHR32481:SF0">
    <property type="entry name" value="AMINOPEPTIDASE YPDE-RELATED"/>
    <property type="match status" value="1"/>
</dbReference>
<dbReference type="PANTHER" id="PTHR32481">
    <property type="entry name" value="AMINOPEPTIDASE"/>
    <property type="match status" value="1"/>
</dbReference>
<organism evidence="7 8">
    <name type="scientific">Gracilibacillus marinus</name>
    <dbReference type="NCBI Taxonomy" id="630535"/>
    <lineage>
        <taxon>Bacteria</taxon>
        <taxon>Bacillati</taxon>
        <taxon>Bacillota</taxon>
        <taxon>Bacilli</taxon>
        <taxon>Bacillales</taxon>
        <taxon>Bacillaceae</taxon>
        <taxon>Gracilibacillus</taxon>
    </lineage>
</organism>
<protein>
    <submittedName>
        <fullName evidence="7">M42 family metallopeptidase</fullName>
    </submittedName>
</protein>
<dbReference type="Gene3D" id="2.40.30.40">
    <property type="entry name" value="Peptidase M42, domain 2"/>
    <property type="match status" value="1"/>
</dbReference>
<dbReference type="InterPro" id="IPR051464">
    <property type="entry name" value="Peptidase_M42_aminopept"/>
</dbReference>
<evidence type="ECO:0000313" key="8">
    <source>
        <dbReference type="Proteomes" id="UP001595880"/>
    </source>
</evidence>
<name>A0ABV8VZF2_9BACI</name>
<keyword evidence="8" id="KW-1185">Reference proteome</keyword>
<dbReference type="Proteomes" id="UP001595880">
    <property type="component" value="Unassembled WGS sequence"/>
</dbReference>
<proteinExistence type="inferred from homology"/>
<sequence>MNKETLELFRTLTELPGAPGNEKPVRQFMRQELTKYADRIIQDNLGGIFGVKEGVGPKVLVAGHMDEVAFMVTQITDNGMIRFQPLGGWWSQVLLAQRVEIFTETGQVIGVVASIPPHLLTPEERNKPMELKNMLIDVGADDKEDAKRMGIKEGQSILPYSPFTPMANKKKILAKAWDNRYGCGLAIELLKEVQTEKLDNMLYSGATVQEEVGLRGAKVAANMIQPDIFYALDASPANDMSGDKKEFGQLGKGALLRIFDRSMVTHRGIREFVLDIAETNNIPYQYFVSQGGTDAGSVHVANNGIPSAVIGICSRYIHTHGSIIHVDDYASAKELLVQLVRSTNQSTVDSIRNND</sequence>